<comment type="caution">
    <text evidence="20">The sequence shown here is derived from an EMBL/GenBank/DDBJ whole genome shotgun (WGS) entry which is preliminary data.</text>
</comment>
<evidence type="ECO:0000256" key="17">
    <source>
        <dbReference type="RuleBase" id="RU003464"/>
    </source>
</evidence>
<evidence type="ECO:0000256" key="2">
    <source>
        <dbReference type="ARBA" id="ARBA00004496"/>
    </source>
</evidence>
<evidence type="ECO:0000256" key="9">
    <source>
        <dbReference type="ARBA" id="ARBA00022679"/>
    </source>
</evidence>
<feature type="binding site" evidence="15 16">
    <location>
        <begin position="135"/>
        <end position="140"/>
    </location>
    <ligand>
        <name>S-adenosyl-L-methionine</name>
        <dbReference type="ChEBI" id="CHEBI:59789"/>
    </ligand>
</feature>
<evidence type="ECO:0000256" key="10">
    <source>
        <dbReference type="ARBA" id="ARBA00022691"/>
    </source>
</evidence>
<keyword evidence="11 15" id="KW-0819">tRNA processing</keyword>
<dbReference type="InterPro" id="IPR029026">
    <property type="entry name" value="tRNA_m1G_MTases_N"/>
</dbReference>
<evidence type="ECO:0000259" key="19">
    <source>
        <dbReference type="Pfam" id="PF01746"/>
    </source>
</evidence>
<evidence type="ECO:0000256" key="18">
    <source>
        <dbReference type="SAM" id="MobiDB-lite"/>
    </source>
</evidence>
<dbReference type="PANTHER" id="PTHR46417:SF1">
    <property type="entry name" value="TRNA (GUANINE-N(1)-)-METHYLTRANSFERASE"/>
    <property type="match status" value="1"/>
</dbReference>
<dbReference type="HAMAP" id="MF_00605">
    <property type="entry name" value="TrmD"/>
    <property type="match status" value="1"/>
</dbReference>
<evidence type="ECO:0000256" key="16">
    <source>
        <dbReference type="PIRSR" id="PIRSR000386-1"/>
    </source>
</evidence>
<evidence type="ECO:0000256" key="13">
    <source>
        <dbReference type="ARBA" id="ARBA00033392"/>
    </source>
</evidence>
<dbReference type="Gene3D" id="1.10.1270.20">
    <property type="entry name" value="tRNA(m1g37)methyltransferase, domain 2"/>
    <property type="match status" value="1"/>
</dbReference>
<dbReference type="PIRSF" id="PIRSF000386">
    <property type="entry name" value="tRNA_mtase"/>
    <property type="match status" value="1"/>
</dbReference>
<comment type="subunit">
    <text evidence="4 15 17">Homodimer.</text>
</comment>
<evidence type="ECO:0000256" key="3">
    <source>
        <dbReference type="ARBA" id="ARBA00007630"/>
    </source>
</evidence>
<dbReference type="SUPFAM" id="SSF75217">
    <property type="entry name" value="alpha/beta knot"/>
    <property type="match status" value="1"/>
</dbReference>
<organism evidence="20 21">
    <name type="scientific">Botrimarina hoheduenensis</name>
    <dbReference type="NCBI Taxonomy" id="2528000"/>
    <lineage>
        <taxon>Bacteria</taxon>
        <taxon>Pseudomonadati</taxon>
        <taxon>Planctomycetota</taxon>
        <taxon>Planctomycetia</taxon>
        <taxon>Pirellulales</taxon>
        <taxon>Lacipirellulaceae</taxon>
        <taxon>Botrimarina</taxon>
    </lineage>
</organism>
<accession>A0A5C5WB12</accession>
<evidence type="ECO:0000256" key="4">
    <source>
        <dbReference type="ARBA" id="ARBA00011738"/>
    </source>
</evidence>
<dbReference type="NCBIfam" id="NF000648">
    <property type="entry name" value="PRK00026.1"/>
    <property type="match status" value="1"/>
</dbReference>
<dbReference type="GO" id="GO:0052906">
    <property type="term" value="F:tRNA (guanine(37)-N1)-methyltransferase activity"/>
    <property type="evidence" value="ECO:0007669"/>
    <property type="project" value="UniProtKB-UniRule"/>
</dbReference>
<dbReference type="NCBIfam" id="TIGR00088">
    <property type="entry name" value="trmD"/>
    <property type="match status" value="1"/>
</dbReference>
<feature type="binding site" evidence="15 16">
    <location>
        <position position="115"/>
    </location>
    <ligand>
        <name>S-adenosyl-L-methionine</name>
        <dbReference type="ChEBI" id="CHEBI:59789"/>
    </ligand>
</feature>
<name>A0A5C5WB12_9BACT</name>
<keyword evidence="9 15" id="KW-0808">Transferase</keyword>
<evidence type="ECO:0000313" key="21">
    <source>
        <dbReference type="Proteomes" id="UP000318995"/>
    </source>
</evidence>
<dbReference type="PANTHER" id="PTHR46417">
    <property type="entry name" value="TRNA (GUANINE-N(1)-)-METHYLTRANSFERASE"/>
    <property type="match status" value="1"/>
</dbReference>
<comment type="subcellular location">
    <subcellularLocation>
        <location evidence="2 15 17">Cytoplasm</location>
    </subcellularLocation>
</comment>
<dbReference type="InterPro" id="IPR016009">
    <property type="entry name" value="tRNA_MeTrfase_TRMD/TRM10"/>
</dbReference>
<dbReference type="AlphaFoldDB" id="A0A5C5WB12"/>
<keyword evidence="8 15" id="KW-0489">Methyltransferase</keyword>
<dbReference type="EMBL" id="SJPH01000002">
    <property type="protein sequence ID" value="TWT47784.1"/>
    <property type="molecule type" value="Genomic_DNA"/>
</dbReference>
<dbReference type="GO" id="GO:0005829">
    <property type="term" value="C:cytosol"/>
    <property type="evidence" value="ECO:0007669"/>
    <property type="project" value="TreeGrafter"/>
</dbReference>
<evidence type="ECO:0000256" key="1">
    <source>
        <dbReference type="ARBA" id="ARBA00002634"/>
    </source>
</evidence>
<evidence type="ECO:0000256" key="15">
    <source>
        <dbReference type="HAMAP-Rule" id="MF_00605"/>
    </source>
</evidence>
<reference evidence="20 21" key="1">
    <citation type="submission" date="2019-02" db="EMBL/GenBank/DDBJ databases">
        <title>Deep-cultivation of Planctomycetes and their phenomic and genomic characterization uncovers novel biology.</title>
        <authorList>
            <person name="Wiegand S."/>
            <person name="Jogler M."/>
            <person name="Boedeker C."/>
            <person name="Pinto D."/>
            <person name="Vollmers J."/>
            <person name="Rivas-Marin E."/>
            <person name="Kohn T."/>
            <person name="Peeters S.H."/>
            <person name="Heuer A."/>
            <person name="Rast P."/>
            <person name="Oberbeckmann S."/>
            <person name="Bunk B."/>
            <person name="Jeske O."/>
            <person name="Meyerdierks A."/>
            <person name="Storesund J.E."/>
            <person name="Kallscheuer N."/>
            <person name="Luecker S."/>
            <person name="Lage O.M."/>
            <person name="Pohl T."/>
            <person name="Merkel B.J."/>
            <person name="Hornburger P."/>
            <person name="Mueller R.-W."/>
            <person name="Bruemmer F."/>
            <person name="Labrenz M."/>
            <person name="Spormann A.M."/>
            <person name="Op Den Camp H."/>
            <person name="Overmann J."/>
            <person name="Amann R."/>
            <person name="Jetten M.S.M."/>
            <person name="Mascher T."/>
            <person name="Medema M.H."/>
            <person name="Devos D.P."/>
            <person name="Kaster A.-K."/>
            <person name="Ovreas L."/>
            <person name="Rohde M."/>
            <person name="Galperin M.Y."/>
            <person name="Jogler C."/>
        </authorList>
    </citation>
    <scope>NUCLEOTIDE SEQUENCE [LARGE SCALE GENOMIC DNA]</scope>
    <source>
        <strain evidence="20 21">Pla111</strain>
    </source>
</reference>
<keyword evidence="7 15" id="KW-0963">Cytoplasm</keyword>
<dbReference type="InterPro" id="IPR029028">
    <property type="entry name" value="Alpha/beta_knot_MTases"/>
</dbReference>
<evidence type="ECO:0000256" key="11">
    <source>
        <dbReference type="ARBA" id="ARBA00022694"/>
    </source>
</evidence>
<evidence type="ECO:0000256" key="14">
    <source>
        <dbReference type="ARBA" id="ARBA00047783"/>
    </source>
</evidence>
<feature type="compositionally biased region" description="Polar residues" evidence="18">
    <location>
        <begin position="233"/>
        <end position="243"/>
    </location>
</feature>
<evidence type="ECO:0000256" key="8">
    <source>
        <dbReference type="ARBA" id="ARBA00022603"/>
    </source>
</evidence>
<dbReference type="FunFam" id="3.40.1280.10:FF:000001">
    <property type="entry name" value="tRNA (guanine-N(1)-)-methyltransferase"/>
    <property type="match status" value="1"/>
</dbReference>
<comment type="catalytic activity">
    <reaction evidence="14 15 17">
        <text>guanosine(37) in tRNA + S-adenosyl-L-methionine = N(1)-methylguanosine(37) in tRNA + S-adenosyl-L-homocysteine + H(+)</text>
        <dbReference type="Rhea" id="RHEA:36899"/>
        <dbReference type="Rhea" id="RHEA-COMP:10145"/>
        <dbReference type="Rhea" id="RHEA-COMP:10147"/>
        <dbReference type="ChEBI" id="CHEBI:15378"/>
        <dbReference type="ChEBI" id="CHEBI:57856"/>
        <dbReference type="ChEBI" id="CHEBI:59789"/>
        <dbReference type="ChEBI" id="CHEBI:73542"/>
        <dbReference type="ChEBI" id="CHEBI:74269"/>
        <dbReference type="EC" id="2.1.1.228"/>
    </reaction>
</comment>
<evidence type="ECO:0000256" key="12">
    <source>
        <dbReference type="ARBA" id="ARBA00029736"/>
    </source>
</evidence>
<comment type="function">
    <text evidence="1 15 17">Specifically methylates guanosine-37 in various tRNAs.</text>
</comment>
<proteinExistence type="inferred from homology"/>
<evidence type="ECO:0000256" key="5">
    <source>
        <dbReference type="ARBA" id="ARBA00012807"/>
    </source>
</evidence>
<dbReference type="Proteomes" id="UP000318995">
    <property type="component" value="Unassembled WGS sequence"/>
</dbReference>
<dbReference type="InterPro" id="IPR002649">
    <property type="entry name" value="tRNA_m1G_MeTrfase_TrmD"/>
</dbReference>
<dbReference type="Gene3D" id="3.40.1280.10">
    <property type="match status" value="1"/>
</dbReference>
<feature type="region of interest" description="Disordered" evidence="18">
    <location>
        <begin position="215"/>
        <end position="243"/>
    </location>
</feature>
<feature type="domain" description="tRNA methyltransferase TRMD/TRM10-type" evidence="19">
    <location>
        <begin position="1"/>
        <end position="228"/>
    </location>
</feature>
<dbReference type="Pfam" id="PF01746">
    <property type="entry name" value="tRNA_m1G_MT"/>
    <property type="match status" value="1"/>
</dbReference>
<dbReference type="OrthoDB" id="9807416at2"/>
<evidence type="ECO:0000256" key="7">
    <source>
        <dbReference type="ARBA" id="ARBA00022490"/>
    </source>
</evidence>
<dbReference type="InterPro" id="IPR023148">
    <property type="entry name" value="tRNA_m1G_MeTrfase_C_sf"/>
</dbReference>
<dbReference type="EC" id="2.1.1.228" evidence="5 15"/>
<keyword evidence="10 15" id="KW-0949">S-adenosyl-L-methionine</keyword>
<evidence type="ECO:0000313" key="20">
    <source>
        <dbReference type="EMBL" id="TWT47784.1"/>
    </source>
</evidence>
<keyword evidence="21" id="KW-1185">Reference proteome</keyword>
<dbReference type="RefSeq" id="WP_146572638.1">
    <property type="nucleotide sequence ID" value="NZ_SJPH01000002.1"/>
</dbReference>
<gene>
    <name evidence="15 20" type="primary">trmD</name>
    <name evidence="20" type="ORF">Pla111_14070</name>
</gene>
<evidence type="ECO:0000256" key="6">
    <source>
        <dbReference type="ARBA" id="ARBA00014679"/>
    </source>
</evidence>
<comment type="similarity">
    <text evidence="3 15 17">Belongs to the RNA methyltransferase TrmD family.</text>
</comment>
<protein>
    <recommendedName>
        <fullName evidence="6 15">tRNA (guanine-N(1)-)-methyltransferase</fullName>
        <ecNumber evidence="5 15">2.1.1.228</ecNumber>
    </recommendedName>
    <alternativeName>
        <fullName evidence="12 15">M1G-methyltransferase</fullName>
    </alternativeName>
    <alternativeName>
        <fullName evidence="13 15">tRNA [GM37] methyltransferase</fullName>
    </alternativeName>
</protein>
<feature type="compositionally biased region" description="Basic and acidic residues" evidence="18">
    <location>
        <begin position="215"/>
        <end position="226"/>
    </location>
</feature>
<dbReference type="GO" id="GO:0002939">
    <property type="term" value="P:tRNA N1-guanine methylation"/>
    <property type="evidence" value="ECO:0007669"/>
    <property type="project" value="TreeGrafter"/>
</dbReference>
<sequence length="243" mass="26945">MRFDVLTLFPEIFSGYLTQSLLKLAIDRDLASVHLHNLRDYSKGKHKEVDDRPFGGGPGMLLKPEPTIDCVEAVQADPSAGGPGRLLMLTPQGRRLDQPYVEDLAQSPRLLLLCGRYEGFDQRITDLLQPEEVSIGDYVLNGGEVAAMTIIDAVVRLEPGVLGDETSSQEDTFSRAGRNLEYAQYTRPREYRGLAVPEVLLSGDHEAIARWREQNAAERTQQRRADLLPAASRSDQPAADTTN</sequence>
<dbReference type="CDD" id="cd18080">
    <property type="entry name" value="TrmD-like"/>
    <property type="match status" value="1"/>
</dbReference>